<dbReference type="InterPro" id="IPR002792">
    <property type="entry name" value="TRAM_dom"/>
</dbReference>
<proteinExistence type="predicted"/>
<evidence type="ECO:0000256" key="1">
    <source>
        <dbReference type="SAM" id="MobiDB-lite"/>
    </source>
</evidence>
<organism evidence="3 4">
    <name type="scientific">Halosolutus amylolyticus</name>
    <dbReference type="NCBI Taxonomy" id="2932267"/>
    <lineage>
        <taxon>Archaea</taxon>
        <taxon>Methanobacteriati</taxon>
        <taxon>Methanobacteriota</taxon>
        <taxon>Stenosarchaea group</taxon>
        <taxon>Halobacteria</taxon>
        <taxon>Halobacteriales</taxon>
        <taxon>Natrialbaceae</taxon>
        <taxon>Halosolutus</taxon>
    </lineage>
</organism>
<feature type="compositionally biased region" description="Acidic residues" evidence="1">
    <location>
        <begin position="106"/>
        <end position="147"/>
    </location>
</feature>
<dbReference type="Proteomes" id="UP001595898">
    <property type="component" value="Unassembled WGS sequence"/>
</dbReference>
<dbReference type="PROSITE" id="PS50926">
    <property type="entry name" value="TRAM"/>
    <property type="match status" value="1"/>
</dbReference>
<dbReference type="SUPFAM" id="SSF50249">
    <property type="entry name" value="Nucleic acid-binding proteins"/>
    <property type="match status" value="1"/>
</dbReference>
<feature type="region of interest" description="Disordered" evidence="1">
    <location>
        <begin position="99"/>
        <end position="164"/>
    </location>
</feature>
<protein>
    <submittedName>
        <fullName evidence="3">TRAM domain-containing protein</fullName>
    </submittedName>
</protein>
<dbReference type="Pfam" id="PF01938">
    <property type="entry name" value="TRAM"/>
    <property type="match status" value="1"/>
</dbReference>
<gene>
    <name evidence="3" type="ORF">ACFO5R_12515</name>
</gene>
<feature type="compositionally biased region" description="Basic and acidic residues" evidence="1">
    <location>
        <begin position="148"/>
        <end position="157"/>
    </location>
</feature>
<evidence type="ECO:0000259" key="2">
    <source>
        <dbReference type="PROSITE" id="PS50926"/>
    </source>
</evidence>
<reference evidence="3 4" key="1">
    <citation type="journal article" date="2019" name="Int. J. Syst. Evol. Microbiol.">
        <title>The Global Catalogue of Microorganisms (GCM) 10K type strain sequencing project: providing services to taxonomists for standard genome sequencing and annotation.</title>
        <authorList>
            <consortium name="The Broad Institute Genomics Platform"/>
            <consortium name="The Broad Institute Genome Sequencing Center for Infectious Disease"/>
            <person name="Wu L."/>
            <person name="Ma J."/>
        </authorList>
    </citation>
    <scope>NUCLEOTIDE SEQUENCE [LARGE SCALE GENOMIC DNA]</scope>
    <source>
        <strain evidence="3 4">WLHS5</strain>
    </source>
</reference>
<sequence>MADCPLADDCPSFSERISGMGCQHYGDRGGKEWCNHYSQPIEDLKTQPVKPGEEVVVDVVDMHESGAGVGRTEDGFIVMVDGVLPEARARVQITRVHSNHARAEELELLPMDEEESDDSDDLADAEDDEASDEVDESEAEADEDESDPATRRERLGSRENFWGS</sequence>
<dbReference type="RefSeq" id="WP_250140564.1">
    <property type="nucleotide sequence ID" value="NZ_JALIQP010000002.1"/>
</dbReference>
<dbReference type="Gene3D" id="2.40.50.140">
    <property type="entry name" value="Nucleic acid-binding proteins"/>
    <property type="match status" value="1"/>
</dbReference>
<evidence type="ECO:0000313" key="3">
    <source>
        <dbReference type="EMBL" id="MFC4542745.1"/>
    </source>
</evidence>
<dbReference type="InterPro" id="IPR012340">
    <property type="entry name" value="NA-bd_OB-fold"/>
</dbReference>
<name>A0ABD5PQ61_9EURY</name>
<feature type="domain" description="TRAM" evidence="2">
    <location>
        <begin position="48"/>
        <end position="107"/>
    </location>
</feature>
<dbReference type="EMBL" id="JBHSFA010000007">
    <property type="protein sequence ID" value="MFC4542745.1"/>
    <property type="molecule type" value="Genomic_DNA"/>
</dbReference>
<dbReference type="AlphaFoldDB" id="A0ABD5PQ61"/>
<evidence type="ECO:0000313" key="4">
    <source>
        <dbReference type="Proteomes" id="UP001595898"/>
    </source>
</evidence>
<accession>A0ABD5PQ61</accession>
<keyword evidence="4" id="KW-1185">Reference proteome</keyword>
<comment type="caution">
    <text evidence="3">The sequence shown here is derived from an EMBL/GenBank/DDBJ whole genome shotgun (WGS) entry which is preliminary data.</text>
</comment>